<accession>A0ACC1D2V4</accession>
<comment type="caution">
    <text evidence="1">The sequence shown here is derived from an EMBL/GenBank/DDBJ whole genome shotgun (WGS) entry which is preliminary data.</text>
</comment>
<dbReference type="Proteomes" id="UP000824533">
    <property type="component" value="Linkage Group LG11"/>
</dbReference>
<evidence type="ECO:0000313" key="1">
    <source>
        <dbReference type="EMBL" id="KAJ0177928.1"/>
    </source>
</evidence>
<gene>
    <name evidence="1" type="ORF">K1T71_006801</name>
</gene>
<protein>
    <submittedName>
        <fullName evidence="1">Uncharacterized protein</fullName>
    </submittedName>
</protein>
<reference evidence="1 2" key="1">
    <citation type="journal article" date="2021" name="Front. Genet.">
        <title>Chromosome-Level Genome Assembly Reveals Significant Gene Expansion in the Toll and IMD Signaling Pathways of Dendrolimus kikuchii.</title>
        <authorList>
            <person name="Zhou J."/>
            <person name="Wu P."/>
            <person name="Xiong Z."/>
            <person name="Liu N."/>
            <person name="Zhao N."/>
            <person name="Ji M."/>
            <person name="Qiu Y."/>
            <person name="Yang B."/>
        </authorList>
    </citation>
    <scope>NUCLEOTIDE SEQUENCE [LARGE SCALE GENOMIC DNA]</scope>
    <source>
        <strain evidence="1">Ann1</strain>
    </source>
</reference>
<dbReference type="EMBL" id="CM034397">
    <property type="protein sequence ID" value="KAJ0177928.1"/>
    <property type="molecule type" value="Genomic_DNA"/>
</dbReference>
<evidence type="ECO:0000313" key="2">
    <source>
        <dbReference type="Proteomes" id="UP000824533"/>
    </source>
</evidence>
<keyword evidence="2" id="KW-1185">Reference proteome</keyword>
<organism evidence="1 2">
    <name type="scientific">Dendrolimus kikuchii</name>
    <dbReference type="NCBI Taxonomy" id="765133"/>
    <lineage>
        <taxon>Eukaryota</taxon>
        <taxon>Metazoa</taxon>
        <taxon>Ecdysozoa</taxon>
        <taxon>Arthropoda</taxon>
        <taxon>Hexapoda</taxon>
        <taxon>Insecta</taxon>
        <taxon>Pterygota</taxon>
        <taxon>Neoptera</taxon>
        <taxon>Endopterygota</taxon>
        <taxon>Lepidoptera</taxon>
        <taxon>Glossata</taxon>
        <taxon>Ditrysia</taxon>
        <taxon>Bombycoidea</taxon>
        <taxon>Lasiocampidae</taxon>
        <taxon>Dendrolimus</taxon>
    </lineage>
</organism>
<proteinExistence type="predicted"/>
<sequence>MILFRFFWFCVLTSCVVCSVFLLKASLGLYIEDAVTYTVETDYLHWETPFPAVTICEGRDINSSPVDEYLLTNNFSLNQKVFLKEVVFWQKYCKSTCRKCVNCFKEFRDIVLPMRTECEGVLGKCSWDEEPFRCCDRFLPQASEYGLCFTFNSDFYGNGTIATISRKTGLSHLTFTALKTVHIKIHAPADVATVGLQNVLIKCETLSVPMDFETILQVEQTVTDPAVKSISPESRDCVFRNEIPAPMEYWPFSMYSHSACMLYCRAMFQFKHCACIHHLMPDIPGLPFCNLNGLLCISDLQGQISNITCVCPMDCDDLSYISKHESCLKNTKTRETRGVIRFGYLPTLRVRRQPIKDALGFVVDVGGVAGVFFGASLLSIIEIIYLFCMRRER</sequence>
<name>A0ACC1D2V4_9NEOP</name>